<dbReference type="AlphaFoldDB" id="A0LHJ1"/>
<gene>
    <name evidence="1" type="ordered locus">Sfum_1200</name>
</gene>
<evidence type="ECO:0000313" key="1">
    <source>
        <dbReference type="EMBL" id="ABK16893.1"/>
    </source>
</evidence>
<name>A0LHJ1_SYNFM</name>
<evidence type="ECO:0000313" key="2">
    <source>
        <dbReference type="Proteomes" id="UP000001784"/>
    </source>
</evidence>
<dbReference type="KEGG" id="sfu:Sfum_1200"/>
<reference evidence="1 2" key="1">
    <citation type="submission" date="2006-10" db="EMBL/GenBank/DDBJ databases">
        <title>Complete sequence of Syntrophobacter fumaroxidans MPOB.</title>
        <authorList>
            <consortium name="US DOE Joint Genome Institute"/>
            <person name="Copeland A."/>
            <person name="Lucas S."/>
            <person name="Lapidus A."/>
            <person name="Barry K."/>
            <person name="Detter J.C."/>
            <person name="Glavina del Rio T."/>
            <person name="Hammon N."/>
            <person name="Israni S."/>
            <person name="Pitluck S."/>
            <person name="Goltsman E.G."/>
            <person name="Martinez M."/>
            <person name="Schmutz J."/>
            <person name="Larimer F."/>
            <person name="Land M."/>
            <person name="Hauser L."/>
            <person name="Kyrpides N."/>
            <person name="Kim E."/>
            <person name="Boone D.R."/>
            <person name="Brockman F."/>
            <person name="Culley D."/>
            <person name="Ferry J."/>
            <person name="Gunsalus R."/>
            <person name="McInerney M.J."/>
            <person name="Morrison M."/>
            <person name="Plugge C."/>
            <person name="Rohlin L."/>
            <person name="Scholten J."/>
            <person name="Sieber J."/>
            <person name="Stams A.J.M."/>
            <person name="Worm P."/>
            <person name="Henstra A.M."/>
            <person name="Richardson P."/>
        </authorList>
    </citation>
    <scope>NUCLEOTIDE SEQUENCE [LARGE SCALE GENOMIC DNA]</scope>
    <source>
        <strain evidence="2">DSM 10017 / MPOB</strain>
    </source>
</reference>
<organism evidence="1 2">
    <name type="scientific">Syntrophobacter fumaroxidans (strain DSM 10017 / MPOB)</name>
    <dbReference type="NCBI Taxonomy" id="335543"/>
    <lineage>
        <taxon>Bacteria</taxon>
        <taxon>Pseudomonadati</taxon>
        <taxon>Thermodesulfobacteriota</taxon>
        <taxon>Syntrophobacteria</taxon>
        <taxon>Syntrophobacterales</taxon>
        <taxon>Syntrophobacteraceae</taxon>
        <taxon>Syntrophobacter</taxon>
    </lineage>
</organism>
<dbReference type="HOGENOM" id="CLU_2332629_0_0_7"/>
<dbReference type="Proteomes" id="UP000001784">
    <property type="component" value="Chromosome"/>
</dbReference>
<protein>
    <submittedName>
        <fullName evidence="1">Uncharacterized protein</fullName>
    </submittedName>
</protein>
<dbReference type="STRING" id="335543.Sfum_1200"/>
<keyword evidence="2" id="KW-1185">Reference proteome</keyword>
<accession>A0LHJ1</accession>
<dbReference type="EMBL" id="CP000478">
    <property type="protein sequence ID" value="ABK16893.1"/>
    <property type="molecule type" value="Genomic_DNA"/>
</dbReference>
<proteinExistence type="predicted"/>
<sequence length="98" mass="10843">MVRTAPGILQAGPVSYRLRRVAAFRNPMMFHGGLRAFGDNDPTAGHIGFCGETSRRLLCECACRGARAPFHPWSRSRRGSPRIRFRRGASIESVSGVR</sequence>
<dbReference type="InParanoid" id="A0LHJ1"/>